<dbReference type="GO" id="GO:0005975">
    <property type="term" value="P:carbohydrate metabolic process"/>
    <property type="evidence" value="ECO:0007669"/>
    <property type="project" value="InterPro"/>
</dbReference>
<feature type="domain" description="GH16" evidence="2">
    <location>
        <begin position="21"/>
        <end position="213"/>
    </location>
</feature>
<feature type="signal peptide" evidence="1">
    <location>
        <begin position="1"/>
        <end position="27"/>
    </location>
</feature>
<dbReference type="PROSITE" id="PS51762">
    <property type="entry name" value="GH16_2"/>
    <property type="match status" value="1"/>
</dbReference>
<dbReference type="Gene3D" id="2.60.120.200">
    <property type="match status" value="1"/>
</dbReference>
<keyword evidence="4" id="KW-1185">Reference proteome</keyword>
<dbReference type="InterPro" id="IPR000757">
    <property type="entry name" value="Beta-glucanase-like"/>
</dbReference>
<dbReference type="InterPro" id="IPR013320">
    <property type="entry name" value="ConA-like_dom_sf"/>
</dbReference>
<comment type="caution">
    <text evidence="3">The sequence shown here is derived from an EMBL/GenBank/DDBJ whole genome shotgun (WGS) entry which is preliminary data.</text>
</comment>
<feature type="non-terminal residue" evidence="3">
    <location>
        <position position="244"/>
    </location>
</feature>
<evidence type="ECO:0000313" key="4">
    <source>
        <dbReference type="Proteomes" id="UP000780801"/>
    </source>
</evidence>
<dbReference type="SUPFAM" id="SSF49899">
    <property type="entry name" value="Concanavalin A-like lectins/glucanases"/>
    <property type="match status" value="1"/>
</dbReference>
<evidence type="ECO:0000259" key="2">
    <source>
        <dbReference type="PROSITE" id="PS51762"/>
    </source>
</evidence>
<dbReference type="EMBL" id="JAABOA010000274">
    <property type="protein sequence ID" value="KAF9585018.1"/>
    <property type="molecule type" value="Genomic_DNA"/>
</dbReference>
<keyword evidence="1" id="KW-0732">Signal</keyword>
<feature type="chain" id="PRO_5040439269" description="GH16 domain-containing protein" evidence="1">
    <location>
        <begin position="28"/>
        <end position="244"/>
    </location>
</feature>
<reference evidence="3" key="1">
    <citation type="journal article" date="2020" name="Fungal Divers.">
        <title>Resolving the Mortierellaceae phylogeny through synthesis of multi-gene phylogenetics and phylogenomics.</title>
        <authorList>
            <person name="Vandepol N."/>
            <person name="Liber J."/>
            <person name="Desiro A."/>
            <person name="Na H."/>
            <person name="Kennedy M."/>
            <person name="Barry K."/>
            <person name="Grigoriev I.V."/>
            <person name="Miller A.N."/>
            <person name="O'Donnell K."/>
            <person name="Stajich J.E."/>
            <person name="Bonito G."/>
        </authorList>
    </citation>
    <scope>NUCLEOTIDE SEQUENCE</scope>
    <source>
        <strain evidence="3">KOD1015</strain>
    </source>
</reference>
<dbReference type="Proteomes" id="UP000780801">
    <property type="component" value="Unassembled WGS sequence"/>
</dbReference>
<dbReference type="OrthoDB" id="25131at2759"/>
<proteinExistence type="predicted"/>
<evidence type="ECO:0000256" key="1">
    <source>
        <dbReference type="SAM" id="SignalP"/>
    </source>
</evidence>
<evidence type="ECO:0000313" key="3">
    <source>
        <dbReference type="EMBL" id="KAF9585018.1"/>
    </source>
</evidence>
<gene>
    <name evidence="3" type="ORF">BGW38_004271</name>
</gene>
<dbReference type="Pfam" id="PF00722">
    <property type="entry name" value="Glyco_hydro_16"/>
    <property type="match status" value="1"/>
</dbReference>
<organism evidence="3 4">
    <name type="scientific">Lunasporangiospora selenospora</name>
    <dbReference type="NCBI Taxonomy" id="979761"/>
    <lineage>
        <taxon>Eukaryota</taxon>
        <taxon>Fungi</taxon>
        <taxon>Fungi incertae sedis</taxon>
        <taxon>Mucoromycota</taxon>
        <taxon>Mortierellomycotina</taxon>
        <taxon>Mortierellomycetes</taxon>
        <taxon>Mortierellales</taxon>
        <taxon>Mortierellaceae</taxon>
        <taxon>Lunasporangiospora</taxon>
    </lineage>
</organism>
<dbReference type="AlphaFoldDB" id="A0A9P6G051"/>
<sequence length="244" mass="27547">MAMPKVSIYHLLFAVALALISILPAVSLVPAFREQLNNHSNFIVAHGWGPERWGCSFTRTQVHETSAGTKITIGKDSPLKPYSCGELIYRQKGLGYGRYSIDMIASPVDNEIDIELTGLNNRVAWLNIWAKKSQNPVSIDLGFDASKDWHNYRFEWHRSHVAWFVDDILVLNRSDIPVTDPTVARYTLAINSWTQVQPEINIEWAGKFRYPNDGSIPNAMFRNMAFDPSTLESDLHPNSDSPSS</sequence>
<protein>
    <recommendedName>
        <fullName evidence="2">GH16 domain-containing protein</fullName>
    </recommendedName>
</protein>
<name>A0A9P6G051_9FUNG</name>
<dbReference type="GO" id="GO:0004553">
    <property type="term" value="F:hydrolase activity, hydrolyzing O-glycosyl compounds"/>
    <property type="evidence" value="ECO:0007669"/>
    <property type="project" value="InterPro"/>
</dbReference>
<accession>A0A9P6G051</accession>